<dbReference type="PANTHER" id="PTHR13149">
    <property type="entry name" value="VACUOLAR PROTEIN SORTING-ASSOCIATED PROTEIN VPS25"/>
    <property type="match status" value="1"/>
</dbReference>
<evidence type="ECO:0000256" key="3">
    <source>
        <dbReference type="ARBA" id="ARBA00022927"/>
    </source>
</evidence>
<dbReference type="Proteomes" id="UP001176059">
    <property type="component" value="Unassembled WGS sequence"/>
</dbReference>
<comment type="caution">
    <text evidence="4">The sequence shown here is derived from an EMBL/GenBank/DDBJ whole genome shotgun (WGS) entry which is preliminary data.</text>
</comment>
<dbReference type="GO" id="GO:0043328">
    <property type="term" value="P:protein transport to vacuole involved in ubiquitin-dependent protein catabolic process via the multivesicular body sorting pathway"/>
    <property type="evidence" value="ECO:0007669"/>
    <property type="project" value="TreeGrafter"/>
</dbReference>
<sequence>MALSTHTTTTGFLLPSIHSAPPFFTQQPHPASLSIATEQWIQIILKYARHRRLFTVRVEDSEALGNDWDEILRNERINRKLIPSYLSYILTQMVSQKLAVYEPPKQDRSILIYWRLPEEWAEVLYEWVRLLGAPWFNSIIHSQVSSTGNLNTIMTFYEITDPPVESPLSGLPIPLLRQAITLLSKSNRAQIIAISEGEGVRFFPTTGKA</sequence>
<evidence type="ECO:0000256" key="2">
    <source>
        <dbReference type="ARBA" id="ARBA00022448"/>
    </source>
</evidence>
<dbReference type="InterPro" id="IPR036390">
    <property type="entry name" value="WH_DNA-bd_sf"/>
</dbReference>
<dbReference type="InterPro" id="IPR036388">
    <property type="entry name" value="WH-like_DNA-bd_sf"/>
</dbReference>
<dbReference type="Gene3D" id="1.10.10.10">
    <property type="entry name" value="Winged helix-like DNA-binding domain superfamily/Winged helix DNA-binding domain"/>
    <property type="match status" value="1"/>
</dbReference>
<evidence type="ECO:0000313" key="5">
    <source>
        <dbReference type="Proteomes" id="UP001176059"/>
    </source>
</evidence>
<dbReference type="InterPro" id="IPR008570">
    <property type="entry name" value="ESCRT-II_cplx_Vps25-sub"/>
</dbReference>
<dbReference type="AlphaFoldDB" id="A0AA38JH94"/>
<proteinExistence type="inferred from homology"/>
<reference evidence="4" key="1">
    <citation type="submission" date="2022-08" db="EMBL/GenBank/DDBJ databases">
        <authorList>
            <consortium name="DOE Joint Genome Institute"/>
            <person name="Min B."/>
            <person name="Sierra-Patev S."/>
            <person name="Naranjo-Ortiz M."/>
            <person name="Looney B."/>
            <person name="Konkel Z."/>
            <person name="Slot J.C."/>
            <person name="Sakamoto Y."/>
            <person name="Steenwyk J.L."/>
            <person name="Rokas A."/>
            <person name="Carro J."/>
            <person name="Camarero S."/>
            <person name="Ferreira P."/>
            <person name="Molpeceres G."/>
            <person name="Ruiz-duenas F.J."/>
            <person name="Serrano A."/>
            <person name="Henrissat B."/>
            <person name="Drula E."/>
            <person name="Hughes K.W."/>
            <person name="Mata J.L."/>
            <person name="Ishikawa N.K."/>
            <person name="Vargas-Isla R."/>
            <person name="Ushijima S."/>
            <person name="Smith C.A."/>
            <person name="Ahrendt S."/>
            <person name="Andreopoulos W."/>
            <person name="He G."/>
            <person name="LaButti K."/>
            <person name="Lipzen A."/>
            <person name="Ng V."/>
            <person name="Riley R."/>
            <person name="Sandor L."/>
            <person name="Barry K."/>
            <person name="Martinez A.T."/>
            <person name="Xiao Y."/>
            <person name="Gibbons J.G."/>
            <person name="Terashima K."/>
            <person name="Hibbett D.S."/>
            <person name="Grigoriev I.V."/>
        </authorList>
    </citation>
    <scope>NUCLEOTIDE SEQUENCE</scope>
    <source>
        <strain evidence="4">ET3784</strain>
    </source>
</reference>
<dbReference type="Gene3D" id="1.10.10.570">
    <property type="entry name" value="Winged helix' DNA-binding domain. Chain C. Domain 1"/>
    <property type="match status" value="1"/>
</dbReference>
<dbReference type="PANTHER" id="PTHR13149:SF0">
    <property type="entry name" value="VACUOLAR PROTEIN-SORTING-ASSOCIATED PROTEIN 25"/>
    <property type="match status" value="1"/>
</dbReference>
<comment type="similarity">
    <text evidence="1">Belongs to the VPS25 family.</text>
</comment>
<dbReference type="EMBL" id="JANVFO010000011">
    <property type="protein sequence ID" value="KAJ3735069.1"/>
    <property type="molecule type" value="Genomic_DNA"/>
</dbReference>
<keyword evidence="2" id="KW-0813">Transport</keyword>
<keyword evidence="5" id="KW-1185">Reference proteome</keyword>
<gene>
    <name evidence="4" type="ORF">DFJ43DRAFT_70440</name>
</gene>
<dbReference type="Pfam" id="PF05871">
    <property type="entry name" value="ESCRT-II"/>
    <property type="match status" value="1"/>
</dbReference>
<dbReference type="InterPro" id="IPR014041">
    <property type="entry name" value="ESCRT-II_cplx_Vps25-sub_N"/>
</dbReference>
<keyword evidence="3" id="KW-0653">Protein transport</keyword>
<evidence type="ECO:0000313" key="4">
    <source>
        <dbReference type="EMBL" id="KAJ3735069.1"/>
    </source>
</evidence>
<dbReference type="SUPFAM" id="SSF46785">
    <property type="entry name" value="Winged helix' DNA-binding domain"/>
    <property type="match status" value="2"/>
</dbReference>
<accession>A0AA38JH94</accession>
<protein>
    <submittedName>
        <fullName evidence="4">ESCRT-II complex vps25 subunit</fullName>
    </submittedName>
</protein>
<name>A0AA38JH94_9AGAR</name>
<organism evidence="4 5">
    <name type="scientific">Lentinula guzmanii</name>
    <dbReference type="NCBI Taxonomy" id="2804957"/>
    <lineage>
        <taxon>Eukaryota</taxon>
        <taxon>Fungi</taxon>
        <taxon>Dikarya</taxon>
        <taxon>Basidiomycota</taxon>
        <taxon>Agaricomycotina</taxon>
        <taxon>Agaricomycetes</taxon>
        <taxon>Agaricomycetidae</taxon>
        <taxon>Agaricales</taxon>
        <taxon>Marasmiineae</taxon>
        <taxon>Omphalotaceae</taxon>
        <taxon>Lentinula</taxon>
    </lineage>
</organism>
<dbReference type="GO" id="GO:0042803">
    <property type="term" value="F:protein homodimerization activity"/>
    <property type="evidence" value="ECO:0007669"/>
    <property type="project" value="TreeGrafter"/>
</dbReference>
<evidence type="ECO:0000256" key="1">
    <source>
        <dbReference type="ARBA" id="ARBA00009674"/>
    </source>
</evidence>
<reference evidence="4" key="2">
    <citation type="journal article" date="2023" name="Proc. Natl. Acad. Sci. U.S.A.">
        <title>A global phylogenomic analysis of the shiitake genus Lentinula.</title>
        <authorList>
            <person name="Sierra-Patev S."/>
            <person name="Min B."/>
            <person name="Naranjo-Ortiz M."/>
            <person name="Looney B."/>
            <person name="Konkel Z."/>
            <person name="Slot J.C."/>
            <person name="Sakamoto Y."/>
            <person name="Steenwyk J.L."/>
            <person name="Rokas A."/>
            <person name="Carro J."/>
            <person name="Camarero S."/>
            <person name="Ferreira P."/>
            <person name="Molpeceres G."/>
            <person name="Ruiz-Duenas F.J."/>
            <person name="Serrano A."/>
            <person name="Henrissat B."/>
            <person name="Drula E."/>
            <person name="Hughes K.W."/>
            <person name="Mata J.L."/>
            <person name="Ishikawa N.K."/>
            <person name="Vargas-Isla R."/>
            <person name="Ushijima S."/>
            <person name="Smith C.A."/>
            <person name="Donoghue J."/>
            <person name="Ahrendt S."/>
            <person name="Andreopoulos W."/>
            <person name="He G."/>
            <person name="LaButti K."/>
            <person name="Lipzen A."/>
            <person name="Ng V."/>
            <person name="Riley R."/>
            <person name="Sandor L."/>
            <person name="Barry K."/>
            <person name="Martinez A.T."/>
            <person name="Xiao Y."/>
            <person name="Gibbons J.G."/>
            <person name="Terashima K."/>
            <person name="Grigoriev I.V."/>
            <person name="Hibbett D."/>
        </authorList>
    </citation>
    <scope>NUCLEOTIDE SEQUENCE</scope>
    <source>
        <strain evidence="4">ET3784</strain>
    </source>
</reference>
<dbReference type="GO" id="GO:0005198">
    <property type="term" value="F:structural molecule activity"/>
    <property type="evidence" value="ECO:0007669"/>
    <property type="project" value="TreeGrafter"/>
</dbReference>
<dbReference type="GO" id="GO:0000814">
    <property type="term" value="C:ESCRT II complex"/>
    <property type="evidence" value="ECO:0007669"/>
    <property type="project" value="InterPro"/>
</dbReference>